<feature type="domain" description="Peptidase C1A papain C-terminal" evidence="8">
    <location>
        <begin position="381"/>
        <end position="496"/>
    </location>
</feature>
<dbReference type="PROSITE" id="PS00139">
    <property type="entry name" value="THIOL_PROTEASE_CYS"/>
    <property type="match status" value="1"/>
</dbReference>
<keyword evidence="5" id="KW-0865">Zymogen</keyword>
<reference evidence="10" key="2">
    <citation type="journal article" date="2023" name="Science">
        <title>Genomic signatures of disease resistance in endangered staghorn corals.</title>
        <authorList>
            <person name="Vollmer S.V."/>
            <person name="Selwyn J.D."/>
            <person name="Despard B.A."/>
            <person name="Roesel C.L."/>
        </authorList>
    </citation>
    <scope>NUCLEOTIDE SEQUENCE</scope>
    <source>
        <strain evidence="10">K2</strain>
    </source>
</reference>
<feature type="domain" description="Cathepsin propeptide inhibitor" evidence="9">
    <location>
        <begin position="279"/>
        <end position="335"/>
    </location>
</feature>
<keyword evidence="3" id="KW-0378">Hydrolase</keyword>
<organism evidence="10 11">
    <name type="scientific">Acropora cervicornis</name>
    <name type="common">Staghorn coral</name>
    <dbReference type="NCBI Taxonomy" id="6130"/>
    <lineage>
        <taxon>Eukaryota</taxon>
        <taxon>Metazoa</taxon>
        <taxon>Cnidaria</taxon>
        <taxon>Anthozoa</taxon>
        <taxon>Hexacorallia</taxon>
        <taxon>Scleractinia</taxon>
        <taxon>Astrocoeniina</taxon>
        <taxon>Acroporidae</taxon>
        <taxon>Acropora</taxon>
    </lineage>
</organism>
<evidence type="ECO:0000256" key="4">
    <source>
        <dbReference type="ARBA" id="ARBA00022807"/>
    </source>
</evidence>
<dbReference type="InterPro" id="IPR038765">
    <property type="entry name" value="Papain-like_cys_pep_sf"/>
</dbReference>
<protein>
    <submittedName>
        <fullName evidence="10">Fruit bromelain</fullName>
    </submittedName>
</protein>
<dbReference type="SMART" id="SM00645">
    <property type="entry name" value="Pept_C1"/>
    <property type="match status" value="1"/>
</dbReference>
<dbReference type="AlphaFoldDB" id="A0AAD9VI92"/>
<dbReference type="GO" id="GO:0008234">
    <property type="term" value="F:cysteine-type peptidase activity"/>
    <property type="evidence" value="ECO:0007669"/>
    <property type="project" value="UniProtKB-KW"/>
</dbReference>
<evidence type="ECO:0000256" key="3">
    <source>
        <dbReference type="ARBA" id="ARBA00022801"/>
    </source>
</evidence>
<dbReference type="SUPFAM" id="SSF54001">
    <property type="entry name" value="Cysteine proteinases"/>
    <property type="match status" value="1"/>
</dbReference>
<evidence type="ECO:0000256" key="7">
    <source>
        <dbReference type="SAM" id="SignalP"/>
    </source>
</evidence>
<evidence type="ECO:0000259" key="8">
    <source>
        <dbReference type="SMART" id="SM00645"/>
    </source>
</evidence>
<dbReference type="SMART" id="SM00848">
    <property type="entry name" value="Inhibitor_I29"/>
    <property type="match status" value="1"/>
</dbReference>
<dbReference type="EMBL" id="JARQWQ010000001">
    <property type="protein sequence ID" value="KAK2574652.1"/>
    <property type="molecule type" value="Genomic_DNA"/>
</dbReference>
<dbReference type="Proteomes" id="UP001249851">
    <property type="component" value="Unassembled WGS sequence"/>
</dbReference>
<evidence type="ECO:0000256" key="5">
    <source>
        <dbReference type="ARBA" id="ARBA00023145"/>
    </source>
</evidence>
<evidence type="ECO:0000313" key="11">
    <source>
        <dbReference type="Proteomes" id="UP001249851"/>
    </source>
</evidence>
<sequence>MLYGTVALFCLITLEQWRSIGSTSSKHKHRAKAYGVDLTSLHFPSEYHATGVLSLPTSNISEPFEVWHSKTHDKSRIDYYHGEVKTFQRGDLGRHGMFFKIVPKYSYKLHKNHRHFRGCWKRYGTKSRRAKAQSILPCNSAWPFKSRLEDFKYSGDATIDGKLCTKWTYNRTMFERNNTYVFYATKTVPPKPVYFEMNGYDTLLVSYYDKYVIKYHTFQEWEYEPEDDPDIFEIPHLRHDKWCWNIDKSLSDSDGASMSLNPMGEFAALHDEDPVDEDFHKFRQKQKRNYKDRVEHQKRKHIFRHNLRYIRSMNMKGNPYQLSVNHFADMTEAEFQGHKGLMPGDGDYGSFDLDEDNEADGYEYYERRDRIDGKTPRYGHVPRELDWRKYGAVLPAKGQGTCGSCWAFAAAGSVEGANFLKLLDCTWATPGVKHGNNGCLGGWTWKAFAWITKFGLATVDSYGPYRGQEGYCKTKSLKTGARIHSYRRVKRYNKKL</sequence>
<comment type="caution">
    <text evidence="10">The sequence shown here is derived from an EMBL/GenBank/DDBJ whole genome shotgun (WGS) entry which is preliminary data.</text>
</comment>
<feature type="signal peptide" evidence="7">
    <location>
        <begin position="1"/>
        <end position="22"/>
    </location>
</feature>
<dbReference type="Pfam" id="PF08246">
    <property type="entry name" value="Inhibitor_I29"/>
    <property type="match status" value="1"/>
</dbReference>
<dbReference type="InterPro" id="IPR000169">
    <property type="entry name" value="Pept_cys_AS"/>
</dbReference>
<dbReference type="InterPro" id="IPR013128">
    <property type="entry name" value="Peptidase_C1A"/>
</dbReference>
<dbReference type="InterPro" id="IPR013201">
    <property type="entry name" value="Prot_inhib_I29"/>
</dbReference>
<keyword evidence="4" id="KW-0788">Thiol protease</keyword>
<dbReference type="Pfam" id="PF00112">
    <property type="entry name" value="Peptidase_C1"/>
    <property type="match status" value="1"/>
</dbReference>
<keyword evidence="2" id="KW-0645">Protease</keyword>
<keyword evidence="11" id="KW-1185">Reference proteome</keyword>
<evidence type="ECO:0000256" key="6">
    <source>
        <dbReference type="ARBA" id="ARBA00023157"/>
    </source>
</evidence>
<proteinExistence type="inferred from homology"/>
<comment type="similarity">
    <text evidence="1">Belongs to the peptidase C1 family.</text>
</comment>
<evidence type="ECO:0000256" key="2">
    <source>
        <dbReference type="ARBA" id="ARBA00022670"/>
    </source>
</evidence>
<keyword evidence="7" id="KW-0732">Signal</keyword>
<gene>
    <name evidence="10" type="ORF">P5673_000852</name>
</gene>
<reference evidence="10" key="1">
    <citation type="journal article" date="2023" name="G3 (Bethesda)">
        <title>Whole genome assembly and annotation of the endangered Caribbean coral Acropora cervicornis.</title>
        <authorList>
            <person name="Selwyn J.D."/>
            <person name="Vollmer S.V."/>
        </authorList>
    </citation>
    <scope>NUCLEOTIDE SEQUENCE</scope>
    <source>
        <strain evidence="10">K2</strain>
    </source>
</reference>
<accession>A0AAD9VI92</accession>
<evidence type="ECO:0000313" key="10">
    <source>
        <dbReference type="EMBL" id="KAK2574652.1"/>
    </source>
</evidence>
<name>A0AAD9VI92_ACRCE</name>
<evidence type="ECO:0000259" key="9">
    <source>
        <dbReference type="SMART" id="SM00848"/>
    </source>
</evidence>
<keyword evidence="6" id="KW-1015">Disulfide bond</keyword>
<dbReference type="InterPro" id="IPR000668">
    <property type="entry name" value="Peptidase_C1A_C"/>
</dbReference>
<feature type="chain" id="PRO_5042201254" evidence="7">
    <location>
        <begin position="23"/>
        <end position="496"/>
    </location>
</feature>
<dbReference type="GO" id="GO:0006508">
    <property type="term" value="P:proteolysis"/>
    <property type="evidence" value="ECO:0007669"/>
    <property type="project" value="UniProtKB-KW"/>
</dbReference>
<dbReference type="PANTHER" id="PTHR12411">
    <property type="entry name" value="CYSTEINE PROTEASE FAMILY C1-RELATED"/>
    <property type="match status" value="1"/>
</dbReference>
<evidence type="ECO:0000256" key="1">
    <source>
        <dbReference type="ARBA" id="ARBA00008455"/>
    </source>
</evidence>
<dbReference type="Gene3D" id="3.90.70.10">
    <property type="entry name" value="Cysteine proteinases"/>
    <property type="match status" value="1"/>
</dbReference>